<feature type="transmembrane region" description="Helical" evidence="1">
    <location>
        <begin position="16"/>
        <end position="37"/>
    </location>
</feature>
<keyword evidence="3" id="KW-1185">Reference proteome</keyword>
<keyword evidence="1" id="KW-0472">Membrane</keyword>
<dbReference type="AlphaFoldDB" id="U3A4P2"/>
<accession>U3A4P2</accession>
<sequence>MVIRRVSQRGGSLVELMVASLLGLLVLAMIGSLMISMQRMLTERGLRLLLAQNLSSAIQQMKEDAQRAGYNGIEASSLMLSGADAVLHVESDPALLGYVYRVASSGNEVFRHVVYRLEEGKLKLCEKDHPDILTVVSAAVSGYQGVCFSLFEPAQIRVTAFRPTTQVLISNATRSGFTSITLEAQLAAKPAVSQAVSVALKHRNWQ</sequence>
<dbReference type="STRING" id="1219065.VPR01S_18_00730"/>
<comment type="caution">
    <text evidence="2">The sequence shown here is derived from an EMBL/GenBank/DDBJ whole genome shotgun (WGS) entry which is preliminary data.</text>
</comment>
<evidence type="ECO:0000256" key="1">
    <source>
        <dbReference type="SAM" id="Phobius"/>
    </source>
</evidence>
<dbReference type="InterPro" id="IPR016419">
    <property type="entry name" value="Prepilin_Pept-dep_B_prd"/>
</dbReference>
<proteinExistence type="predicted"/>
<organism evidence="2 3">
    <name type="scientific">Vibrio proteolyticus NBRC 13287</name>
    <dbReference type="NCBI Taxonomy" id="1219065"/>
    <lineage>
        <taxon>Bacteria</taxon>
        <taxon>Pseudomonadati</taxon>
        <taxon>Pseudomonadota</taxon>
        <taxon>Gammaproteobacteria</taxon>
        <taxon>Vibrionales</taxon>
        <taxon>Vibrionaceae</taxon>
        <taxon>Vibrio</taxon>
    </lineage>
</organism>
<evidence type="ECO:0000313" key="3">
    <source>
        <dbReference type="Proteomes" id="UP000016570"/>
    </source>
</evidence>
<dbReference type="PIRSF" id="PIRSF004525">
    <property type="entry name" value="Pilin_peptidase-dep_B_prd"/>
    <property type="match status" value="1"/>
</dbReference>
<dbReference type="EMBL" id="BATJ01000018">
    <property type="protein sequence ID" value="GAD68670.1"/>
    <property type="molecule type" value="Genomic_DNA"/>
</dbReference>
<evidence type="ECO:0000313" key="2">
    <source>
        <dbReference type="EMBL" id="GAD68670.1"/>
    </source>
</evidence>
<reference evidence="2 3" key="1">
    <citation type="submission" date="2013-09" db="EMBL/GenBank/DDBJ databases">
        <title>Whole genome shotgun sequence of Vibrio proteolyticus NBRC 13287.</title>
        <authorList>
            <person name="Isaki S."/>
            <person name="Hosoyama A."/>
            <person name="Numata M."/>
            <person name="Hashimoto M."/>
            <person name="Hosoyama Y."/>
            <person name="Tsuchikane K."/>
            <person name="Noguchi M."/>
            <person name="Hirakata S."/>
            <person name="Ichikawa N."/>
            <person name="Ohji S."/>
            <person name="Yamazoe A."/>
            <person name="Fujita N."/>
        </authorList>
    </citation>
    <scope>NUCLEOTIDE SEQUENCE [LARGE SCALE GENOMIC DNA]</scope>
    <source>
        <strain evidence="2 3">NBRC 13287</strain>
    </source>
</reference>
<keyword evidence="1" id="KW-1133">Transmembrane helix</keyword>
<gene>
    <name evidence="2" type="ORF">VPR01S_18_00730</name>
</gene>
<keyword evidence="1" id="KW-0812">Transmembrane</keyword>
<protein>
    <recommendedName>
        <fullName evidence="4">Pilus assembly protein PilW</fullName>
    </recommendedName>
</protein>
<dbReference type="eggNOG" id="COG4795">
    <property type="taxonomic scope" value="Bacteria"/>
</dbReference>
<evidence type="ECO:0008006" key="4">
    <source>
        <dbReference type="Google" id="ProtNLM"/>
    </source>
</evidence>
<dbReference type="Proteomes" id="UP000016570">
    <property type="component" value="Unassembled WGS sequence"/>
</dbReference>
<dbReference type="RefSeq" id="WP_021706639.1">
    <property type="nucleotide sequence ID" value="NZ_BATJ01000018.1"/>
</dbReference>
<name>U3A4P2_VIBPR</name>